<comment type="caution">
    <text evidence="2">The sequence shown here is derived from an EMBL/GenBank/DDBJ whole genome shotgun (WGS) entry which is preliminary data.</text>
</comment>
<dbReference type="Pfam" id="PF21747">
    <property type="entry name" value="YpoC"/>
    <property type="match status" value="1"/>
</dbReference>
<reference evidence="2" key="1">
    <citation type="submission" date="2022-05" db="EMBL/GenBank/DDBJ databases">
        <authorList>
            <person name="Colautti A."/>
            <person name="Iacumin L."/>
        </authorList>
    </citation>
    <scope>NUCLEOTIDE SEQUENCE</scope>
    <source>
        <strain evidence="2">DSM 30747</strain>
    </source>
</reference>
<organism evidence="2 3">
    <name type="scientific">Psychrobacillus psychrodurans</name>
    <dbReference type="NCBI Taxonomy" id="126157"/>
    <lineage>
        <taxon>Bacteria</taxon>
        <taxon>Bacillati</taxon>
        <taxon>Bacillota</taxon>
        <taxon>Bacilli</taxon>
        <taxon>Bacillales</taxon>
        <taxon>Bacillaceae</taxon>
        <taxon>Psychrobacillus</taxon>
    </lineage>
</organism>
<proteinExistence type="predicted"/>
<dbReference type="Proteomes" id="UP001152172">
    <property type="component" value="Unassembled WGS sequence"/>
</dbReference>
<evidence type="ECO:0000313" key="3">
    <source>
        <dbReference type="Proteomes" id="UP001152172"/>
    </source>
</evidence>
<evidence type="ECO:0000313" key="2">
    <source>
        <dbReference type="EMBL" id="MCZ8532344.1"/>
    </source>
</evidence>
<evidence type="ECO:0000259" key="1">
    <source>
        <dbReference type="Pfam" id="PF21747"/>
    </source>
</evidence>
<dbReference type="RefSeq" id="WP_090561696.1">
    <property type="nucleotide sequence ID" value="NZ_JAMKBI010000002.1"/>
</dbReference>
<name>A0A9X3LA47_9BACI</name>
<accession>A0A9X3LA47</accession>
<sequence>MSLSSLRYFDEWEFIREELLVLIKTNDNKKIELMRKGIDLLMAILNEVAEAAPLNYIERIIFIESNMEKYVAFVQLEELFKETKKKNARIRAQMNH</sequence>
<protein>
    <recommendedName>
        <fullName evidence="1">YpoC-like domain-containing protein</fullName>
    </recommendedName>
</protein>
<keyword evidence="3" id="KW-1185">Reference proteome</keyword>
<feature type="domain" description="YpoC-like" evidence="1">
    <location>
        <begin position="7"/>
        <end position="94"/>
    </location>
</feature>
<dbReference type="InterPro" id="IPR048427">
    <property type="entry name" value="YpoC"/>
</dbReference>
<dbReference type="AlphaFoldDB" id="A0A9X3LA47"/>
<gene>
    <name evidence="2" type="ORF">M9R61_03140</name>
</gene>
<dbReference type="EMBL" id="JAMKBI010000002">
    <property type="protein sequence ID" value="MCZ8532344.1"/>
    <property type="molecule type" value="Genomic_DNA"/>
</dbReference>